<proteinExistence type="predicted"/>
<gene>
    <name evidence="1" type="ORF">JYK02_31905</name>
</gene>
<comment type="caution">
    <text evidence="1">The sequence shown here is derived from an EMBL/GenBank/DDBJ whole genome shotgun (WGS) entry which is preliminary data.</text>
</comment>
<dbReference type="EMBL" id="JAFIMU010000010">
    <property type="protein sequence ID" value="MBN8232131.1"/>
    <property type="molecule type" value="Genomic_DNA"/>
</dbReference>
<organism evidence="1 2">
    <name type="scientific">Corallococcus macrosporus</name>
    <dbReference type="NCBI Taxonomy" id="35"/>
    <lineage>
        <taxon>Bacteria</taxon>
        <taxon>Pseudomonadati</taxon>
        <taxon>Myxococcota</taxon>
        <taxon>Myxococcia</taxon>
        <taxon>Myxococcales</taxon>
        <taxon>Cystobacterineae</taxon>
        <taxon>Myxococcaceae</taxon>
        <taxon>Corallococcus</taxon>
    </lineage>
</organism>
<keyword evidence="2" id="KW-1185">Reference proteome</keyword>
<dbReference type="Proteomes" id="UP000664052">
    <property type="component" value="Unassembled WGS sequence"/>
</dbReference>
<accession>A0ABS3DLF2</accession>
<sequence length="69" mass="7285">MRTFLIGGLLALAVGCGGPMEQEEAPDLASQEAPLPDCASSVTSVRTYYNAARTTIIGERGCDCGYWLS</sequence>
<protein>
    <recommendedName>
        <fullName evidence="3">Lipoprotein</fullName>
    </recommendedName>
</protein>
<evidence type="ECO:0000313" key="2">
    <source>
        <dbReference type="Proteomes" id="UP000664052"/>
    </source>
</evidence>
<name>A0ABS3DLF2_9BACT</name>
<reference evidence="1 2" key="1">
    <citation type="submission" date="2021-02" db="EMBL/GenBank/DDBJ databases">
        <title>De Novo genome assembly of isolated myxobacteria.</title>
        <authorList>
            <person name="Stevens D.C."/>
        </authorList>
    </citation>
    <scope>NUCLEOTIDE SEQUENCE [LARGE SCALE GENOMIC DNA]</scope>
    <source>
        <strain evidence="1 2">ATCC 29039</strain>
    </source>
</reference>
<dbReference type="RefSeq" id="WP_207056659.1">
    <property type="nucleotide sequence ID" value="NZ_JAFIMU010000010.1"/>
</dbReference>
<dbReference type="PROSITE" id="PS51257">
    <property type="entry name" value="PROKAR_LIPOPROTEIN"/>
    <property type="match status" value="1"/>
</dbReference>
<evidence type="ECO:0000313" key="1">
    <source>
        <dbReference type="EMBL" id="MBN8232131.1"/>
    </source>
</evidence>
<evidence type="ECO:0008006" key="3">
    <source>
        <dbReference type="Google" id="ProtNLM"/>
    </source>
</evidence>